<evidence type="ECO:0000256" key="1">
    <source>
        <dbReference type="ARBA" id="ARBA00023002"/>
    </source>
</evidence>
<dbReference type="GO" id="GO:0004497">
    <property type="term" value="F:monooxygenase activity"/>
    <property type="evidence" value="ECO:0007669"/>
    <property type="project" value="TreeGrafter"/>
</dbReference>
<dbReference type="VEuPathDB" id="FungiDB:MELLADRAFT_89949"/>
<dbReference type="eggNOG" id="KOG1399">
    <property type="taxonomic scope" value="Eukaryota"/>
</dbReference>
<dbReference type="SUPFAM" id="SSF51905">
    <property type="entry name" value="FAD/NAD(P)-binding domain"/>
    <property type="match status" value="1"/>
</dbReference>
<dbReference type="HOGENOM" id="CLU_015676_2_0_1"/>
<gene>
    <name evidence="2" type="ORF">MELLADRAFT_89949</name>
</gene>
<dbReference type="GeneID" id="18935382"/>
<dbReference type="Proteomes" id="UP000001072">
    <property type="component" value="Unassembled WGS sequence"/>
</dbReference>
<accession>F4RV75</accession>
<dbReference type="InterPro" id="IPR036188">
    <property type="entry name" value="FAD/NAD-bd_sf"/>
</dbReference>
<proteinExistence type="predicted"/>
<dbReference type="OrthoDB" id="74360at2759"/>
<dbReference type="EMBL" id="GL883123">
    <property type="protein sequence ID" value="EGG03716.1"/>
    <property type="molecule type" value="Genomic_DNA"/>
</dbReference>
<name>F4RV75_MELLP</name>
<evidence type="ECO:0000313" key="2">
    <source>
        <dbReference type="EMBL" id="EGG03716.1"/>
    </source>
</evidence>
<protein>
    <recommendedName>
        <fullName evidence="4">Monooxygenase</fullName>
    </recommendedName>
</protein>
<dbReference type="InterPro" id="IPR050982">
    <property type="entry name" value="Auxin_biosynth/cation_transpt"/>
</dbReference>
<dbReference type="InParanoid" id="F4RV75"/>
<keyword evidence="3" id="KW-1185">Reference proteome</keyword>
<evidence type="ECO:0000313" key="3">
    <source>
        <dbReference type="Proteomes" id="UP000001072"/>
    </source>
</evidence>
<dbReference type="Pfam" id="PF13738">
    <property type="entry name" value="Pyr_redox_3"/>
    <property type="match status" value="1"/>
</dbReference>
<dbReference type="AlphaFoldDB" id="F4RV75"/>
<dbReference type="PANTHER" id="PTHR43539:SF68">
    <property type="entry name" value="FLAVIN-BINDING MONOOXYGENASE-LIKE PROTEIN (AFU_ORTHOLOGUE AFUA_4G09220)"/>
    <property type="match status" value="1"/>
</dbReference>
<evidence type="ECO:0008006" key="4">
    <source>
        <dbReference type="Google" id="ProtNLM"/>
    </source>
</evidence>
<dbReference type="KEGG" id="mlr:MELLADRAFT_89949"/>
<dbReference type="Gene3D" id="3.50.50.60">
    <property type="entry name" value="FAD/NAD(P)-binding domain"/>
    <property type="match status" value="2"/>
</dbReference>
<keyword evidence="1" id="KW-0560">Oxidoreductase</keyword>
<dbReference type="PANTHER" id="PTHR43539">
    <property type="entry name" value="FLAVIN-BINDING MONOOXYGENASE-LIKE PROTEIN (AFU_ORTHOLOGUE AFUA_4G09220)"/>
    <property type="match status" value="1"/>
</dbReference>
<dbReference type="RefSeq" id="XP_007413163.1">
    <property type="nucleotide sequence ID" value="XM_007413101.1"/>
</dbReference>
<reference evidence="3" key="1">
    <citation type="journal article" date="2011" name="Proc. Natl. Acad. Sci. U.S.A.">
        <title>Obligate biotrophy features unraveled by the genomic analysis of rust fungi.</title>
        <authorList>
            <person name="Duplessis S."/>
            <person name="Cuomo C.A."/>
            <person name="Lin Y.-C."/>
            <person name="Aerts A."/>
            <person name="Tisserant E."/>
            <person name="Veneault-Fourrey C."/>
            <person name="Joly D.L."/>
            <person name="Hacquard S."/>
            <person name="Amselem J."/>
            <person name="Cantarel B.L."/>
            <person name="Chiu R."/>
            <person name="Coutinho P.M."/>
            <person name="Feau N."/>
            <person name="Field M."/>
            <person name="Frey P."/>
            <person name="Gelhaye E."/>
            <person name="Goldberg J."/>
            <person name="Grabherr M.G."/>
            <person name="Kodira C.D."/>
            <person name="Kohler A."/>
            <person name="Kuees U."/>
            <person name="Lindquist E.A."/>
            <person name="Lucas S.M."/>
            <person name="Mago R."/>
            <person name="Mauceli E."/>
            <person name="Morin E."/>
            <person name="Murat C."/>
            <person name="Pangilinan J.L."/>
            <person name="Park R."/>
            <person name="Pearson M."/>
            <person name="Quesneville H."/>
            <person name="Rouhier N."/>
            <person name="Sakthikumar S."/>
            <person name="Salamov A.A."/>
            <person name="Schmutz J."/>
            <person name="Selles B."/>
            <person name="Shapiro H."/>
            <person name="Tanguay P."/>
            <person name="Tuskan G.A."/>
            <person name="Henrissat B."/>
            <person name="Van de Peer Y."/>
            <person name="Rouze P."/>
            <person name="Ellis J.G."/>
            <person name="Dodds P.N."/>
            <person name="Schein J.E."/>
            <person name="Zhong S."/>
            <person name="Hamelin R.C."/>
            <person name="Grigoriev I.V."/>
            <person name="Szabo L.J."/>
            <person name="Martin F."/>
        </authorList>
    </citation>
    <scope>NUCLEOTIDE SEQUENCE [LARGE SCALE GENOMIC DNA]</scope>
    <source>
        <strain evidence="3">98AG31 / pathotype 3-4-7</strain>
    </source>
</reference>
<sequence>MRQEEIECFGISAQPTVMIIGAGQSGLMLAARLKLLGLSTLIVDKNQRTGDSWRKRYHSLCLHDPIWADHFPYMSYPDNWPIYMPKDKLAGWFEYYAEAMELSIWNESTVQQGSSSYDPTTGTWSVEVIRPTGSRTLHPRFLVMATGLNGAPRWPDNFPMDSFTGTLVHSSAFNTGEEWKGKHAVVIGACNSAHDIAAELWVNGAASVTMVQRSNTYVMSSEHGLKGLLKGSYEEDGPAIQDADLGFTSLPLNLLEKIHTKATEETTRLDHSLLESLKNVGFKLDPCPAGLLMKFFRKGGGYYIDVGCSALLAERKIQLKQGVEVEELTPHGVKFADGEEIEADLVVCATGYSSFHDTIRSILGPQVSEKLGPIWGADSQGELPGVWRLSGHPAFWVMCGNLTLARCFSKHVATQILLQELGLCDKNFSGRLGKSYFKEGKMMEDCTDYKEKLEDCML</sequence>
<organism evidence="3">
    <name type="scientific">Melampsora larici-populina (strain 98AG31 / pathotype 3-4-7)</name>
    <name type="common">Poplar leaf rust fungus</name>
    <dbReference type="NCBI Taxonomy" id="747676"/>
    <lineage>
        <taxon>Eukaryota</taxon>
        <taxon>Fungi</taxon>
        <taxon>Dikarya</taxon>
        <taxon>Basidiomycota</taxon>
        <taxon>Pucciniomycotina</taxon>
        <taxon>Pucciniomycetes</taxon>
        <taxon>Pucciniales</taxon>
        <taxon>Melampsoraceae</taxon>
        <taxon>Melampsora</taxon>
    </lineage>
</organism>
<dbReference type="GO" id="GO:0050660">
    <property type="term" value="F:flavin adenine dinucleotide binding"/>
    <property type="evidence" value="ECO:0007669"/>
    <property type="project" value="TreeGrafter"/>
</dbReference>